<gene>
    <name evidence="1" type="ORF">FHK87_21335</name>
</gene>
<accession>A0A504J3G0</accession>
<comment type="caution">
    <text evidence="1">The sequence shown here is derived from an EMBL/GenBank/DDBJ whole genome shotgun (WGS) entry which is preliminary data.</text>
</comment>
<dbReference type="EMBL" id="VFWZ01000008">
    <property type="protein sequence ID" value="TPN82972.1"/>
    <property type="molecule type" value="Genomic_DNA"/>
</dbReference>
<keyword evidence="2" id="KW-1185">Reference proteome</keyword>
<dbReference type="Proteomes" id="UP000315540">
    <property type="component" value="Unassembled WGS sequence"/>
</dbReference>
<evidence type="ECO:0000313" key="2">
    <source>
        <dbReference type="Proteomes" id="UP000315540"/>
    </source>
</evidence>
<name>A0A504J3G0_9FLAO</name>
<proteinExistence type="predicted"/>
<sequence length="83" mass="9904">MNKKDALEKLKKKEKYIDDDVFKILVERVEKTIQEEIEEENEKFIQKATFIMKQEGISAESLKNFILNEFYDKAVLKNLISDF</sequence>
<evidence type="ECO:0000313" key="1">
    <source>
        <dbReference type="EMBL" id="TPN82972.1"/>
    </source>
</evidence>
<dbReference type="AlphaFoldDB" id="A0A504J3G0"/>
<reference evidence="1 2" key="1">
    <citation type="submission" date="2019-06" db="EMBL/GenBank/DDBJ databases">
        <authorList>
            <person name="Meng X."/>
        </authorList>
    </citation>
    <scope>NUCLEOTIDE SEQUENCE [LARGE SCALE GENOMIC DNA]</scope>
    <source>
        <strain evidence="1 2">M625</strain>
    </source>
</reference>
<protein>
    <submittedName>
        <fullName evidence="1">Uncharacterized protein</fullName>
    </submittedName>
</protein>
<dbReference type="RefSeq" id="WP_140596498.1">
    <property type="nucleotide sequence ID" value="NZ_VFWZ01000008.1"/>
</dbReference>
<organism evidence="1 2">
    <name type="scientific">Aquimarina algicola</name>
    <dbReference type="NCBI Taxonomy" id="2589995"/>
    <lineage>
        <taxon>Bacteria</taxon>
        <taxon>Pseudomonadati</taxon>
        <taxon>Bacteroidota</taxon>
        <taxon>Flavobacteriia</taxon>
        <taxon>Flavobacteriales</taxon>
        <taxon>Flavobacteriaceae</taxon>
        <taxon>Aquimarina</taxon>
    </lineage>
</organism>